<dbReference type="SUPFAM" id="SSF55040">
    <property type="entry name" value="Molybdenum cofactor biosynthesis protein C, MoaC"/>
    <property type="match status" value="1"/>
</dbReference>
<evidence type="ECO:0000313" key="5">
    <source>
        <dbReference type="EMBL" id="SMP16014.1"/>
    </source>
</evidence>
<dbReference type="AlphaFoldDB" id="A0AA46AF20"/>
<name>A0AA46AF20_9AQUI</name>
<evidence type="ECO:0000256" key="1">
    <source>
        <dbReference type="ARBA" id="ARBA00005046"/>
    </source>
</evidence>
<dbReference type="EMBL" id="FXTX01000014">
    <property type="protein sequence ID" value="SMP16014.1"/>
    <property type="molecule type" value="Genomic_DNA"/>
</dbReference>
<reference evidence="5" key="1">
    <citation type="submission" date="2017-05" db="EMBL/GenBank/DDBJ databases">
        <authorList>
            <person name="Varghese N."/>
            <person name="Submissions S."/>
        </authorList>
    </citation>
    <scope>NUCLEOTIDE SEQUENCE</scope>
    <source>
        <strain evidence="5">DSM 18763</strain>
    </source>
</reference>
<feature type="domain" description="Molybdopterin cofactor biosynthesis C (MoaC)" evidence="4">
    <location>
        <begin position="3"/>
        <end position="89"/>
    </location>
</feature>
<dbReference type="RefSeq" id="WP_265134719.1">
    <property type="nucleotide sequence ID" value="NZ_FXTX01000014.1"/>
</dbReference>
<sequence>MKMADVSLKFETIRTAQAEGKIYLSKETIDVIKNKQIPKGDVITATEMAGILGAKKTPEILPFCHPILIDQAYVEVKLEEDGIYVKSFARGEKKH</sequence>
<evidence type="ECO:0000256" key="3">
    <source>
        <dbReference type="ARBA" id="ARBA00055087"/>
    </source>
</evidence>
<gene>
    <name evidence="5" type="ORF">SAMN06264868_11437</name>
</gene>
<dbReference type="GO" id="GO:0006777">
    <property type="term" value="P:Mo-molybdopterin cofactor biosynthetic process"/>
    <property type="evidence" value="ECO:0007669"/>
    <property type="project" value="UniProtKB-KW"/>
</dbReference>
<evidence type="ECO:0000256" key="2">
    <source>
        <dbReference type="ARBA" id="ARBA00023150"/>
    </source>
</evidence>
<evidence type="ECO:0000313" key="6">
    <source>
        <dbReference type="Proteomes" id="UP001157947"/>
    </source>
</evidence>
<dbReference type="InterPro" id="IPR036522">
    <property type="entry name" value="MoaC_sf"/>
</dbReference>
<proteinExistence type="predicted"/>
<keyword evidence="6" id="KW-1185">Reference proteome</keyword>
<protein>
    <submittedName>
        <fullName evidence="5">Molybdenum cofactor biosynthesis protein MoaC</fullName>
    </submittedName>
</protein>
<comment type="function">
    <text evidence="3">Catalyzes the conversion of (8S)-3',8-cyclo-7,8-dihydroguanosine 5'-triphosphate to cyclic pyranopterin monophosphate (cPMP).</text>
</comment>
<comment type="caution">
    <text evidence="5">The sequence shown here is derived from an EMBL/GenBank/DDBJ whole genome shotgun (WGS) entry which is preliminary data.</text>
</comment>
<dbReference type="Gene3D" id="3.30.70.640">
    <property type="entry name" value="Molybdopterin cofactor biosynthesis C (MoaC) domain"/>
    <property type="match status" value="1"/>
</dbReference>
<comment type="pathway">
    <text evidence="1">Cofactor biosynthesis; molybdopterin biosynthesis.</text>
</comment>
<accession>A0AA46AF20</accession>
<dbReference type="Proteomes" id="UP001157947">
    <property type="component" value="Unassembled WGS sequence"/>
</dbReference>
<organism evidence="5 6">
    <name type="scientific">Venenivibrio stagnispumantis</name>
    <dbReference type="NCBI Taxonomy" id="407998"/>
    <lineage>
        <taxon>Bacteria</taxon>
        <taxon>Pseudomonadati</taxon>
        <taxon>Aquificota</taxon>
        <taxon>Aquificia</taxon>
        <taxon>Aquificales</taxon>
        <taxon>Hydrogenothermaceae</taxon>
        <taxon>Venenivibrio</taxon>
    </lineage>
</organism>
<keyword evidence="2" id="KW-0501">Molybdenum cofactor biosynthesis</keyword>
<evidence type="ECO:0000259" key="4">
    <source>
        <dbReference type="Pfam" id="PF01967"/>
    </source>
</evidence>
<dbReference type="Pfam" id="PF01967">
    <property type="entry name" value="MoaC"/>
    <property type="match status" value="1"/>
</dbReference>
<dbReference type="InterPro" id="IPR002820">
    <property type="entry name" value="Mopterin_CF_biosynth-C_dom"/>
</dbReference>